<dbReference type="Gene3D" id="3.20.20.140">
    <property type="entry name" value="Metal-dependent hydrolases"/>
    <property type="match status" value="1"/>
</dbReference>
<keyword evidence="2 4" id="KW-0479">Metal-binding</keyword>
<keyword evidence="3" id="KW-0378">Hydrolase</keyword>
<comment type="similarity">
    <text evidence="1">Belongs to the metallo-dependent hydrolases superfamily. TatD-type hydrolase family.</text>
</comment>
<dbReference type="CDD" id="cd01310">
    <property type="entry name" value="TatD_DNAse"/>
    <property type="match status" value="1"/>
</dbReference>
<evidence type="ECO:0000256" key="3">
    <source>
        <dbReference type="ARBA" id="ARBA00022801"/>
    </source>
</evidence>
<dbReference type="PANTHER" id="PTHR46124">
    <property type="entry name" value="D-AMINOACYL-TRNA DEACYLASE"/>
    <property type="match status" value="1"/>
</dbReference>
<dbReference type="Proteomes" id="UP000252915">
    <property type="component" value="Unassembled WGS sequence"/>
</dbReference>
<evidence type="ECO:0000313" key="6">
    <source>
        <dbReference type="Proteomes" id="UP000252915"/>
    </source>
</evidence>
<feature type="binding site" evidence="4">
    <location>
        <position position="94"/>
    </location>
    <ligand>
        <name>a divalent metal cation</name>
        <dbReference type="ChEBI" id="CHEBI:60240"/>
        <label>1</label>
    </ligand>
</feature>
<feature type="binding site" evidence="4">
    <location>
        <position position="155"/>
    </location>
    <ligand>
        <name>a divalent metal cation</name>
        <dbReference type="ChEBI" id="CHEBI:60240"/>
        <label>2</label>
    </ligand>
</feature>
<dbReference type="Pfam" id="PF01026">
    <property type="entry name" value="TatD_DNase"/>
    <property type="match status" value="1"/>
</dbReference>
<sequence length="262" mass="30564">MNQLFDIACNFTHESFEKDLDEVINSAIDLGINKFLVVSAELKDYALINKITENYNSCYFTTGVHPHHAKTFNKDSISIMHNLVDKYNPHALGEMGLDFFRNISSYEEQLYAFEEQIKLAIKFNKPLFLHQRDSHESFIKLINKYKDDINKAVVHCFTGTQKELDDYLNNDFYIGLTGWICDERRNKDLRESIKDIPLNKLMIETDSPYLIPRNLSAKLKKNRNEPKNLIHIAKEIAALREESFETVCKSTYQNSKDFFSLT</sequence>
<evidence type="ECO:0000256" key="4">
    <source>
        <dbReference type="PIRSR" id="PIRSR005902-1"/>
    </source>
</evidence>
<proteinExistence type="inferred from homology"/>
<dbReference type="InterPro" id="IPR032466">
    <property type="entry name" value="Metal_Hydrolase"/>
</dbReference>
<reference evidence="5 6" key="1">
    <citation type="journal article" date="2018" name="Microbiome">
        <title>Fine metagenomic profile of the Mediterranean stratified and mixed water columns revealed by assembly and recruitment.</title>
        <authorList>
            <person name="Haro-Moreno J.M."/>
            <person name="Lopez-Perez M."/>
            <person name="De La Torre J.R."/>
            <person name="Picazo A."/>
            <person name="Camacho A."/>
            <person name="Rodriguez-Valera F."/>
        </authorList>
    </citation>
    <scope>NUCLEOTIDE SEQUENCE [LARGE SCALE GENOMIC DNA]</scope>
    <source>
        <strain evidence="5">MED-G78</strain>
    </source>
</reference>
<dbReference type="SUPFAM" id="SSF51556">
    <property type="entry name" value="Metallo-dependent hydrolases"/>
    <property type="match status" value="1"/>
</dbReference>
<evidence type="ECO:0000256" key="2">
    <source>
        <dbReference type="ARBA" id="ARBA00022723"/>
    </source>
</evidence>
<dbReference type="GO" id="GO:0046872">
    <property type="term" value="F:metal ion binding"/>
    <property type="evidence" value="ECO:0007669"/>
    <property type="project" value="UniProtKB-KW"/>
</dbReference>
<dbReference type="InterPro" id="IPR018228">
    <property type="entry name" value="DNase_TatD-rel_CS"/>
</dbReference>
<dbReference type="AlphaFoldDB" id="A0A368C3Z1"/>
<evidence type="ECO:0000313" key="5">
    <source>
        <dbReference type="EMBL" id="RCL43847.1"/>
    </source>
</evidence>
<accession>A0A368C3Z1</accession>
<dbReference type="InterPro" id="IPR001130">
    <property type="entry name" value="TatD-like"/>
</dbReference>
<feature type="binding site" evidence="4">
    <location>
        <position position="206"/>
    </location>
    <ligand>
        <name>a divalent metal cation</name>
        <dbReference type="ChEBI" id="CHEBI:60240"/>
        <label>1</label>
    </ligand>
</feature>
<comment type="caution">
    <text evidence="5">The sequence shown here is derived from an EMBL/GenBank/DDBJ whole genome shotgun (WGS) entry which is preliminary data.</text>
</comment>
<dbReference type="FunFam" id="3.20.20.140:FF:000005">
    <property type="entry name" value="TatD family hydrolase"/>
    <property type="match status" value="1"/>
</dbReference>
<dbReference type="PROSITE" id="PS01091">
    <property type="entry name" value="TATD_3"/>
    <property type="match status" value="1"/>
</dbReference>
<dbReference type="PANTHER" id="PTHR46124:SF2">
    <property type="entry name" value="D-AMINOACYL-TRNA DEACYLASE"/>
    <property type="match status" value="1"/>
</dbReference>
<dbReference type="PIRSF" id="PIRSF005902">
    <property type="entry name" value="DNase_TatD"/>
    <property type="match status" value="1"/>
</dbReference>
<name>A0A368C3Z1_9GAMM</name>
<dbReference type="EMBL" id="QOPI01000020">
    <property type="protein sequence ID" value="RCL43847.1"/>
    <property type="molecule type" value="Genomic_DNA"/>
</dbReference>
<evidence type="ECO:0000256" key="1">
    <source>
        <dbReference type="ARBA" id="ARBA00009275"/>
    </source>
</evidence>
<organism evidence="5 6">
    <name type="scientific">SAR86 cluster bacterium</name>
    <dbReference type="NCBI Taxonomy" id="2030880"/>
    <lineage>
        <taxon>Bacteria</taxon>
        <taxon>Pseudomonadati</taxon>
        <taxon>Pseudomonadota</taxon>
        <taxon>Gammaproteobacteria</taxon>
        <taxon>SAR86 cluster</taxon>
    </lineage>
</organism>
<gene>
    <name evidence="5" type="ORF">DBW92_03710</name>
</gene>
<protein>
    <submittedName>
        <fullName evidence="5">TatD family deoxyribonuclease</fullName>
    </submittedName>
</protein>
<feature type="binding site" evidence="4">
    <location>
        <position position="130"/>
    </location>
    <ligand>
        <name>a divalent metal cation</name>
        <dbReference type="ChEBI" id="CHEBI:60240"/>
        <label>2</label>
    </ligand>
</feature>
<dbReference type="GO" id="GO:0016788">
    <property type="term" value="F:hydrolase activity, acting on ester bonds"/>
    <property type="evidence" value="ECO:0007669"/>
    <property type="project" value="InterPro"/>
</dbReference>